<evidence type="ECO:0000256" key="4">
    <source>
        <dbReference type="ARBA" id="ARBA00022729"/>
    </source>
</evidence>
<dbReference type="InterPro" id="IPR015615">
    <property type="entry name" value="TGF-beta-rel"/>
</dbReference>
<protein>
    <submittedName>
        <fullName evidence="11">Bone morphogenetic protein 15</fullName>
    </submittedName>
</protein>
<evidence type="ECO:0000256" key="9">
    <source>
        <dbReference type="SAM" id="MobiDB-lite"/>
    </source>
</evidence>
<feature type="compositionally biased region" description="Gly residues" evidence="9">
    <location>
        <begin position="7"/>
        <end position="19"/>
    </location>
</feature>
<evidence type="ECO:0000256" key="8">
    <source>
        <dbReference type="RuleBase" id="RU000354"/>
    </source>
</evidence>
<keyword evidence="5 8" id="KW-0339">Growth factor</keyword>
<dbReference type="GO" id="GO:0008083">
    <property type="term" value="F:growth factor activity"/>
    <property type="evidence" value="ECO:0007669"/>
    <property type="project" value="UniProtKB-KW"/>
</dbReference>
<evidence type="ECO:0000256" key="2">
    <source>
        <dbReference type="ARBA" id="ARBA00006656"/>
    </source>
</evidence>
<dbReference type="PANTHER" id="PTHR11848:SF22">
    <property type="entry name" value="BONE MORPHOGENETIC PROTEIN 15"/>
    <property type="match status" value="1"/>
</dbReference>
<evidence type="ECO:0000256" key="7">
    <source>
        <dbReference type="ARBA" id="ARBA00023180"/>
    </source>
</evidence>
<comment type="caution">
    <text evidence="11">The sequence shown here is derived from an EMBL/GenBank/DDBJ whole genome shotgun (WGS) entry which is preliminary data.</text>
</comment>
<evidence type="ECO:0000256" key="1">
    <source>
        <dbReference type="ARBA" id="ARBA00004613"/>
    </source>
</evidence>
<dbReference type="EMBL" id="JAOTOJ010000013">
    <property type="protein sequence ID" value="KAK9393684.1"/>
    <property type="molecule type" value="Genomic_DNA"/>
</dbReference>
<name>A0AAW1AVS4_CROAD</name>
<dbReference type="Proteomes" id="UP001474421">
    <property type="component" value="Unassembled WGS sequence"/>
</dbReference>
<gene>
    <name evidence="11" type="ORF">NXF25_016136</name>
</gene>
<dbReference type="InterPro" id="IPR029034">
    <property type="entry name" value="Cystine-knot_cytokine"/>
</dbReference>
<dbReference type="SMART" id="SM00204">
    <property type="entry name" value="TGFB"/>
    <property type="match status" value="1"/>
</dbReference>
<dbReference type="GO" id="GO:0005615">
    <property type="term" value="C:extracellular space"/>
    <property type="evidence" value="ECO:0007669"/>
    <property type="project" value="TreeGrafter"/>
</dbReference>
<evidence type="ECO:0000313" key="12">
    <source>
        <dbReference type="Proteomes" id="UP001474421"/>
    </source>
</evidence>
<evidence type="ECO:0000256" key="3">
    <source>
        <dbReference type="ARBA" id="ARBA00022525"/>
    </source>
</evidence>
<keyword evidence="4" id="KW-0732">Signal</keyword>
<dbReference type="PANTHER" id="PTHR11848">
    <property type="entry name" value="TGF-BETA FAMILY"/>
    <property type="match status" value="1"/>
</dbReference>
<reference evidence="11 12" key="1">
    <citation type="journal article" date="2024" name="Proc. Natl. Acad. Sci. U.S.A.">
        <title>The genetic regulatory architecture and epigenomic basis for age-related changes in rattlesnake venom.</title>
        <authorList>
            <person name="Hogan M.P."/>
            <person name="Holding M.L."/>
            <person name="Nystrom G.S."/>
            <person name="Colston T.J."/>
            <person name="Bartlett D.A."/>
            <person name="Mason A.J."/>
            <person name="Ellsworth S.A."/>
            <person name="Rautsaw R.M."/>
            <person name="Lawrence K.C."/>
            <person name="Strickland J.L."/>
            <person name="He B."/>
            <person name="Fraser P."/>
            <person name="Margres M.J."/>
            <person name="Gilbert D.M."/>
            <person name="Gibbs H.L."/>
            <person name="Parkinson C.L."/>
            <person name="Rokyta D.R."/>
        </authorList>
    </citation>
    <scope>NUCLEOTIDE SEQUENCE [LARGE SCALE GENOMIC DNA]</scope>
    <source>
        <strain evidence="11">DRR0105</strain>
    </source>
</reference>
<keyword evidence="12" id="KW-1185">Reference proteome</keyword>
<dbReference type="SUPFAM" id="SSF57501">
    <property type="entry name" value="Cystine-knot cytokines"/>
    <property type="match status" value="1"/>
</dbReference>
<proteinExistence type="inferred from homology"/>
<comment type="subcellular location">
    <subcellularLocation>
        <location evidence="1">Secreted</location>
    </subcellularLocation>
</comment>
<feature type="domain" description="TGF-beta family profile" evidence="10">
    <location>
        <begin position="428"/>
        <end position="540"/>
    </location>
</feature>
<dbReference type="AlphaFoldDB" id="A0AAW1AVS4"/>
<dbReference type="InterPro" id="IPR001839">
    <property type="entry name" value="TGF-b_C"/>
</dbReference>
<dbReference type="InterPro" id="IPR017948">
    <property type="entry name" value="TGFb_CS"/>
</dbReference>
<dbReference type="Pfam" id="PF00019">
    <property type="entry name" value="TGF_beta"/>
    <property type="match status" value="1"/>
</dbReference>
<evidence type="ECO:0000259" key="10">
    <source>
        <dbReference type="PROSITE" id="PS51362"/>
    </source>
</evidence>
<keyword evidence="7" id="KW-0325">Glycoprotein</keyword>
<feature type="region of interest" description="Disordered" evidence="9">
    <location>
        <begin position="34"/>
        <end position="53"/>
    </location>
</feature>
<organism evidence="11 12">
    <name type="scientific">Crotalus adamanteus</name>
    <name type="common">Eastern diamondback rattlesnake</name>
    <dbReference type="NCBI Taxonomy" id="8729"/>
    <lineage>
        <taxon>Eukaryota</taxon>
        <taxon>Metazoa</taxon>
        <taxon>Chordata</taxon>
        <taxon>Craniata</taxon>
        <taxon>Vertebrata</taxon>
        <taxon>Euteleostomi</taxon>
        <taxon>Lepidosauria</taxon>
        <taxon>Squamata</taxon>
        <taxon>Bifurcata</taxon>
        <taxon>Unidentata</taxon>
        <taxon>Episquamata</taxon>
        <taxon>Toxicofera</taxon>
        <taxon>Serpentes</taxon>
        <taxon>Colubroidea</taxon>
        <taxon>Viperidae</taxon>
        <taxon>Crotalinae</taxon>
        <taxon>Crotalus</taxon>
    </lineage>
</organism>
<dbReference type="PROSITE" id="PS51362">
    <property type="entry name" value="TGF_BETA_2"/>
    <property type="match status" value="1"/>
</dbReference>
<dbReference type="GO" id="GO:0005125">
    <property type="term" value="F:cytokine activity"/>
    <property type="evidence" value="ECO:0007669"/>
    <property type="project" value="TreeGrafter"/>
</dbReference>
<evidence type="ECO:0000256" key="6">
    <source>
        <dbReference type="ARBA" id="ARBA00023157"/>
    </source>
</evidence>
<dbReference type="PROSITE" id="PS00250">
    <property type="entry name" value="TGF_BETA_1"/>
    <property type="match status" value="1"/>
</dbReference>
<dbReference type="FunFam" id="2.10.90.10:FF:000012">
    <property type="entry name" value="Growth/differentiation factor 9 (Predicted)"/>
    <property type="match status" value="1"/>
</dbReference>
<keyword evidence="6" id="KW-1015">Disulfide bond</keyword>
<evidence type="ECO:0000256" key="5">
    <source>
        <dbReference type="ARBA" id="ARBA00023030"/>
    </source>
</evidence>
<keyword evidence="3" id="KW-0964">Secreted</keyword>
<feature type="region of interest" description="Disordered" evidence="9">
    <location>
        <begin position="1"/>
        <end position="27"/>
    </location>
</feature>
<dbReference type="Gene3D" id="2.10.90.10">
    <property type="entry name" value="Cystine-knot cytokines"/>
    <property type="match status" value="1"/>
</dbReference>
<sequence>MLVPGVEVGGRGRATGAGSGPSPERLAHLAPSNLQAEAPGPLSTGGGGASGSRNRRFPACCESPGGGSCPGPGAALWAREIRSGSPAPWPGCDCSGNLTWAWGGEAHPHPCFSPGRRCSRWAPRLLPCDPGAQRRRRATMGVLRPWSASLLLALLFPLALPLEGGREALDSEAPTAFAASGASSLPLIQMLLSQAPPRSWLLSRSRRRANGQPLRYMRNLYRSVADRHGRPRRDGRLSSNTIRLVRPSAKARQTEADPWFIWALDYRLEVQAPAQHLIRAVAVYVQRPSSPHGPLWCTVSPLPGGSTLPQVAVSPTLLKNATATLAADSWVELDLSWQLQPWSWAAQNSHLLRLHHACSFLERAWSSPRGPGGGHPPSLEDPFLLLYLKDTWRPFRASVGGELPQSSARIHRVRRAEKLNLDLPRYGRRRRPRARPNECALHPLRVTFRQLGWDHWIIAPHSYRPQYCKGTCPRVLRYGYNSPNHAIVQNLINEFVDPNMPRPSCVPHEYNSMGVLMIEQNNNILFKVYEDMIAKSCTCR</sequence>
<accession>A0AAW1AVS4</accession>
<evidence type="ECO:0000313" key="11">
    <source>
        <dbReference type="EMBL" id="KAK9393684.1"/>
    </source>
</evidence>
<comment type="similarity">
    <text evidence="2 8">Belongs to the TGF-beta family.</text>
</comment>